<dbReference type="AlphaFoldDB" id="A0A0F8XK94"/>
<comment type="caution">
    <text evidence="1">The sequence shown here is derived from an EMBL/GenBank/DDBJ whole genome shotgun (WGS) entry which is preliminary data.</text>
</comment>
<organism evidence="1">
    <name type="scientific">marine sediment metagenome</name>
    <dbReference type="NCBI Taxonomy" id="412755"/>
    <lineage>
        <taxon>unclassified sequences</taxon>
        <taxon>metagenomes</taxon>
        <taxon>ecological metagenomes</taxon>
    </lineage>
</organism>
<name>A0A0F8XK94_9ZZZZ</name>
<gene>
    <name evidence="1" type="ORF">LCGC14_2932950</name>
</gene>
<reference evidence="1" key="1">
    <citation type="journal article" date="2015" name="Nature">
        <title>Complex archaea that bridge the gap between prokaryotes and eukaryotes.</title>
        <authorList>
            <person name="Spang A."/>
            <person name="Saw J.H."/>
            <person name="Jorgensen S.L."/>
            <person name="Zaremba-Niedzwiedzka K."/>
            <person name="Martijn J."/>
            <person name="Lind A.E."/>
            <person name="van Eijk R."/>
            <person name="Schleper C."/>
            <person name="Guy L."/>
            <person name="Ettema T.J."/>
        </authorList>
    </citation>
    <scope>NUCLEOTIDE SEQUENCE</scope>
</reference>
<accession>A0A0F8XK94</accession>
<protein>
    <submittedName>
        <fullName evidence="1">Uncharacterized protein</fullName>
    </submittedName>
</protein>
<proteinExistence type="predicted"/>
<evidence type="ECO:0000313" key="1">
    <source>
        <dbReference type="EMBL" id="KKK69547.1"/>
    </source>
</evidence>
<dbReference type="EMBL" id="LAZR01058595">
    <property type="protein sequence ID" value="KKK69547.1"/>
    <property type="molecule type" value="Genomic_DNA"/>
</dbReference>
<sequence>MKTDMEGKVITMMEQMTIPYMMLTLLQEIQQEILLELTLRGFT</sequence>